<dbReference type="PRINTS" id="PR00381">
    <property type="entry name" value="KINESINLIGHT"/>
</dbReference>
<reference evidence="5 6" key="1">
    <citation type="submission" date="2015-10" db="EMBL/GenBank/DDBJ databases">
        <title>Draft Genome Sequence of Chlorobium limicola strain Frasassi Growing under Artificial Lighting in the Frasassi Cave System.</title>
        <authorList>
            <person name="Mansor M."/>
            <person name="Macalady J."/>
        </authorList>
    </citation>
    <scope>NUCLEOTIDE SEQUENCE [LARGE SCALE GENOMIC DNA]</scope>
    <source>
        <strain evidence="5 6">Frasassi</strain>
    </source>
</reference>
<dbReference type="OrthoDB" id="597008at2"/>
<evidence type="ECO:0000313" key="6">
    <source>
        <dbReference type="Proteomes" id="UP000053937"/>
    </source>
</evidence>
<dbReference type="Gene3D" id="1.25.40.10">
    <property type="entry name" value="Tetratricopeptide repeat domain"/>
    <property type="match status" value="2"/>
</dbReference>
<dbReference type="RefSeq" id="WP_059138477.1">
    <property type="nucleotide sequence ID" value="NZ_LMBR01000047.1"/>
</dbReference>
<accession>A0A101JR79</accession>
<dbReference type="SUPFAM" id="SSF48452">
    <property type="entry name" value="TPR-like"/>
    <property type="match status" value="2"/>
</dbReference>
<organism evidence="5 6">
    <name type="scientific">Chlorobium limicola</name>
    <dbReference type="NCBI Taxonomy" id="1092"/>
    <lineage>
        <taxon>Bacteria</taxon>
        <taxon>Pseudomonadati</taxon>
        <taxon>Chlorobiota</taxon>
        <taxon>Chlorobiia</taxon>
        <taxon>Chlorobiales</taxon>
        <taxon>Chlorobiaceae</taxon>
        <taxon>Chlorobium/Pelodictyon group</taxon>
        <taxon>Chlorobium</taxon>
    </lineage>
</organism>
<evidence type="ECO:0000256" key="2">
    <source>
        <dbReference type="ARBA" id="ARBA00022803"/>
    </source>
</evidence>
<feature type="repeat" description="TPR" evidence="3">
    <location>
        <begin position="408"/>
        <end position="441"/>
    </location>
</feature>
<feature type="repeat" description="TPR" evidence="3">
    <location>
        <begin position="366"/>
        <end position="399"/>
    </location>
</feature>
<dbReference type="PANTHER" id="PTHR45641:SF19">
    <property type="entry name" value="NEPHROCYSTIN-3"/>
    <property type="match status" value="1"/>
</dbReference>
<dbReference type="EMBL" id="LMBR01000047">
    <property type="protein sequence ID" value="KUL31678.1"/>
    <property type="molecule type" value="Genomic_DNA"/>
</dbReference>
<feature type="compositionally biased region" description="Basic residues" evidence="4">
    <location>
        <begin position="110"/>
        <end position="119"/>
    </location>
</feature>
<evidence type="ECO:0000313" key="5">
    <source>
        <dbReference type="EMBL" id="KUL31678.1"/>
    </source>
</evidence>
<dbReference type="Pfam" id="PF13176">
    <property type="entry name" value="TPR_7"/>
    <property type="match status" value="1"/>
</dbReference>
<evidence type="ECO:0000256" key="4">
    <source>
        <dbReference type="SAM" id="MobiDB-lite"/>
    </source>
</evidence>
<dbReference type="SMART" id="SM00028">
    <property type="entry name" value="TPR"/>
    <property type="match status" value="9"/>
</dbReference>
<evidence type="ECO:0000256" key="3">
    <source>
        <dbReference type="PROSITE-ProRule" id="PRU00339"/>
    </source>
</evidence>
<dbReference type="Pfam" id="PF13181">
    <property type="entry name" value="TPR_8"/>
    <property type="match status" value="1"/>
</dbReference>
<feature type="region of interest" description="Disordered" evidence="4">
    <location>
        <begin position="63"/>
        <end position="120"/>
    </location>
</feature>
<feature type="compositionally biased region" description="Polar residues" evidence="4">
    <location>
        <begin position="246"/>
        <end position="264"/>
    </location>
</feature>
<gene>
    <name evidence="5" type="ORF">ASB62_02485</name>
</gene>
<dbReference type="InterPro" id="IPR019734">
    <property type="entry name" value="TPR_rpt"/>
</dbReference>
<keyword evidence="6" id="KW-1185">Reference proteome</keyword>
<dbReference type="InterPro" id="IPR011990">
    <property type="entry name" value="TPR-like_helical_dom_sf"/>
</dbReference>
<sequence length="664" mass="72806">MHEMRAFFPALNRCAVRFGVVATIVLFALPLFSAESQQDGKAQADSVSGRSVLLKSQNEVQQAVWDPSGRDAPSPSLVLPPERVQDSLPVRSSARVSANAERPETDGKGRSARVSRKKQVRDSLRVASVKQAEVLKQMKRAAEKKLLDSLETAARSLRTQDSLRRESAMVRYRDSVRLVLAHERTVDSLHALRMKRDRSSAVNRSARRKQQRDTLVPSATIAGGAGEKPRLELVAPPPSPGRISADSVSQKSGPASGQSVSGTSLLRPVPQQGAVSRASSGRDSLFAEALLHYRQGSFGRALPLANQALLLSRKMSGLNSSAELPSLVLIADIYLAEKKYRQAMPFYLRALAISEKMPAQNYSVTAGILHSLGSLYADEGSEARADEYFRKALAIREKTEGPEGEGVAGTLAAMGALYNRQGKSDIAMMYYTRALSILEKLDDTGASSAPILLNMAALYHQTGYYDLAVQLFQRALMINERVKGRLHPDVAVSLNGLAMISLMQQRYTESELLFQRGLDIQEKAFGPEHAEVALTLQSLASVKRLLQRFDDAERLMRRSLAITGKRFPPGHRNVGAALNSLALIYDAKGDYDAAEPLFRKSLAVSEKRVGGNEADAAQVLENMSNMYLKSGRQKEAEQYAKRAMRLRNLIGERSDEGGAVFRKK</sequence>
<keyword evidence="1" id="KW-0677">Repeat</keyword>
<dbReference type="Proteomes" id="UP000053937">
    <property type="component" value="Unassembled WGS sequence"/>
</dbReference>
<dbReference type="AlphaFoldDB" id="A0A101JR79"/>
<dbReference type="PANTHER" id="PTHR45641">
    <property type="entry name" value="TETRATRICOPEPTIDE REPEAT PROTEIN (AFU_ORTHOLOGUE AFUA_6G03870)"/>
    <property type="match status" value="1"/>
</dbReference>
<feature type="repeat" description="TPR" evidence="3">
    <location>
        <begin position="575"/>
        <end position="608"/>
    </location>
</feature>
<comment type="caution">
    <text evidence="5">The sequence shown here is derived from an EMBL/GenBank/DDBJ whole genome shotgun (WGS) entry which is preliminary data.</text>
</comment>
<feature type="region of interest" description="Disordered" evidence="4">
    <location>
        <begin position="196"/>
        <end position="277"/>
    </location>
</feature>
<dbReference type="Pfam" id="PF13424">
    <property type="entry name" value="TPR_12"/>
    <property type="match status" value="3"/>
</dbReference>
<feature type="repeat" description="TPR" evidence="3">
    <location>
        <begin position="449"/>
        <end position="482"/>
    </location>
</feature>
<keyword evidence="2 3" id="KW-0802">TPR repeat</keyword>
<evidence type="ECO:0000256" key="1">
    <source>
        <dbReference type="ARBA" id="ARBA00022737"/>
    </source>
</evidence>
<name>A0A101JR79_CHLLI</name>
<proteinExistence type="predicted"/>
<protein>
    <submittedName>
        <fullName evidence="5">Uncharacterized protein</fullName>
    </submittedName>
</protein>
<dbReference type="PROSITE" id="PS50005">
    <property type="entry name" value="TPR"/>
    <property type="match status" value="4"/>
</dbReference>